<name>M3B539_PSEFD</name>
<protein>
    <submittedName>
        <fullName evidence="1">Uncharacterized protein</fullName>
    </submittedName>
</protein>
<proteinExistence type="predicted"/>
<sequence length="420" mass="46860">MCIHWCTPESVNPHPWPMAYGSSVFVLMAHSPLKSCSIPYIHSSALRICRESSKLLLAGPHNHTGSTHGASISLDYFQLKPRPGLQGKVYQVETSGLTSRILWNFNISVRPNDRSIFVAISIDLVAQTSRKLGDQDRHSFVHMKTSPCGKRTRHDSANCLYCKRGESKWPAPAVGLTPPTLAELRDCLTSSLLRIYFAANTLPHVPVLLCFHLFCTHTHNSTSIPGGNSSTLFENFPFKTLRARERRHIARQLHQQQHPRDSGLWGIDHASHVFQEQSQMGALKLGGATHLRCNDDSFIKRILILTDAHAHVRLSMIRGYRLSEHSSHLHFNAVSYRSSVRATDEGTRGSPRPGGVGLEQIGERILLQYRLSAGETGTSPEGRNDRDLMAKTCLAKCSQREFPGRPIHAVRSMKKCASIE</sequence>
<gene>
    <name evidence="1" type="ORF">MYCFIDRAFT_207292</name>
</gene>
<dbReference type="EMBL" id="KB446557">
    <property type="protein sequence ID" value="EME84467.1"/>
    <property type="molecule type" value="Genomic_DNA"/>
</dbReference>
<evidence type="ECO:0000313" key="2">
    <source>
        <dbReference type="Proteomes" id="UP000016932"/>
    </source>
</evidence>
<accession>M3B539</accession>
<organism evidence="1 2">
    <name type="scientific">Pseudocercospora fijiensis (strain CIRAD86)</name>
    <name type="common">Black leaf streak disease fungus</name>
    <name type="synonym">Mycosphaerella fijiensis</name>
    <dbReference type="NCBI Taxonomy" id="383855"/>
    <lineage>
        <taxon>Eukaryota</taxon>
        <taxon>Fungi</taxon>
        <taxon>Dikarya</taxon>
        <taxon>Ascomycota</taxon>
        <taxon>Pezizomycotina</taxon>
        <taxon>Dothideomycetes</taxon>
        <taxon>Dothideomycetidae</taxon>
        <taxon>Mycosphaerellales</taxon>
        <taxon>Mycosphaerellaceae</taxon>
        <taxon>Pseudocercospora</taxon>
    </lineage>
</organism>
<dbReference type="GeneID" id="19336578"/>
<dbReference type="KEGG" id="pfj:MYCFIDRAFT_207292"/>
<dbReference type="AlphaFoldDB" id="M3B539"/>
<evidence type="ECO:0000313" key="1">
    <source>
        <dbReference type="EMBL" id="EME84467.1"/>
    </source>
</evidence>
<dbReference type="HOGENOM" id="CLU_654032_0_0_1"/>
<dbReference type="RefSeq" id="XP_007925091.1">
    <property type="nucleotide sequence ID" value="XM_007926900.1"/>
</dbReference>
<keyword evidence="2" id="KW-1185">Reference proteome</keyword>
<reference evidence="1 2" key="1">
    <citation type="journal article" date="2012" name="PLoS Pathog.">
        <title>Diverse lifestyles and strategies of plant pathogenesis encoded in the genomes of eighteen Dothideomycetes fungi.</title>
        <authorList>
            <person name="Ohm R.A."/>
            <person name="Feau N."/>
            <person name="Henrissat B."/>
            <person name="Schoch C.L."/>
            <person name="Horwitz B.A."/>
            <person name="Barry K.W."/>
            <person name="Condon B.J."/>
            <person name="Copeland A.C."/>
            <person name="Dhillon B."/>
            <person name="Glaser F."/>
            <person name="Hesse C.N."/>
            <person name="Kosti I."/>
            <person name="LaButti K."/>
            <person name="Lindquist E.A."/>
            <person name="Lucas S."/>
            <person name="Salamov A.A."/>
            <person name="Bradshaw R.E."/>
            <person name="Ciuffetti L."/>
            <person name="Hamelin R.C."/>
            <person name="Kema G.H.J."/>
            <person name="Lawrence C."/>
            <person name="Scott J.A."/>
            <person name="Spatafora J.W."/>
            <person name="Turgeon B.G."/>
            <person name="de Wit P.J.G.M."/>
            <person name="Zhong S."/>
            <person name="Goodwin S.B."/>
            <person name="Grigoriev I.V."/>
        </authorList>
    </citation>
    <scope>NUCLEOTIDE SEQUENCE [LARGE SCALE GENOMIC DNA]</scope>
    <source>
        <strain evidence="1 2">CIRAD86</strain>
    </source>
</reference>
<dbReference type="VEuPathDB" id="FungiDB:MYCFIDRAFT_207292"/>
<dbReference type="Proteomes" id="UP000016932">
    <property type="component" value="Unassembled WGS sequence"/>
</dbReference>